<dbReference type="AlphaFoldDB" id="A0A133UA13"/>
<sequence>MKDKVKKGYEEGEYEGEYRKNRELREFEKDLFQKLFEEIPEEASILDLGCGTGVPFDRFLFDKGYKVTGADFVKKHVKQARRNVPEAEFKQVDFSEVEFVENSFDAIVSFYAIFHIPRERHPDLLM</sequence>
<dbReference type="InterPro" id="IPR029063">
    <property type="entry name" value="SAM-dependent_MTases_sf"/>
</dbReference>
<dbReference type="Pfam" id="PF13649">
    <property type="entry name" value="Methyltransf_25"/>
    <property type="match status" value="1"/>
</dbReference>
<keyword evidence="1" id="KW-0489">Methyltransferase</keyword>
<dbReference type="PANTHER" id="PTHR43861">
    <property type="entry name" value="TRANS-ACONITATE 2-METHYLTRANSFERASE-RELATED"/>
    <property type="match status" value="1"/>
</dbReference>
<keyword evidence="5" id="KW-1185">Reference proteome</keyword>
<proteinExistence type="predicted"/>
<feature type="non-terminal residue" evidence="4">
    <location>
        <position position="126"/>
    </location>
</feature>
<dbReference type="GO" id="GO:0032259">
    <property type="term" value="P:methylation"/>
    <property type="evidence" value="ECO:0007669"/>
    <property type="project" value="UniProtKB-KW"/>
</dbReference>
<comment type="caution">
    <text evidence="4">The sequence shown here is derived from an EMBL/GenBank/DDBJ whole genome shotgun (WGS) entry which is preliminary data.</text>
</comment>
<dbReference type="Proteomes" id="UP000070195">
    <property type="component" value="Unassembled WGS sequence"/>
</dbReference>
<feature type="domain" description="Methyltransferase" evidence="3">
    <location>
        <begin position="45"/>
        <end position="124"/>
    </location>
</feature>
<protein>
    <recommendedName>
        <fullName evidence="3">Methyltransferase domain-containing protein</fullName>
    </recommendedName>
</protein>
<dbReference type="SUPFAM" id="SSF53335">
    <property type="entry name" value="S-adenosyl-L-methionine-dependent methyltransferases"/>
    <property type="match status" value="1"/>
</dbReference>
<accession>A0A133UA13</accession>
<dbReference type="InterPro" id="IPR041698">
    <property type="entry name" value="Methyltransf_25"/>
</dbReference>
<dbReference type="CDD" id="cd02440">
    <property type="entry name" value="AdoMet_MTases"/>
    <property type="match status" value="1"/>
</dbReference>
<evidence type="ECO:0000256" key="1">
    <source>
        <dbReference type="ARBA" id="ARBA00022603"/>
    </source>
</evidence>
<dbReference type="GO" id="GO:0008168">
    <property type="term" value="F:methyltransferase activity"/>
    <property type="evidence" value="ECO:0007669"/>
    <property type="project" value="UniProtKB-KW"/>
</dbReference>
<keyword evidence="2" id="KW-0808">Transferase</keyword>
<name>A0A133UA13_9EURY</name>
<dbReference type="PANTHER" id="PTHR43861:SF1">
    <property type="entry name" value="TRANS-ACONITATE 2-METHYLTRANSFERASE"/>
    <property type="match status" value="1"/>
</dbReference>
<gene>
    <name evidence="4" type="ORF">AKJ63_01965</name>
</gene>
<evidence type="ECO:0000313" key="4">
    <source>
        <dbReference type="EMBL" id="KXA91053.1"/>
    </source>
</evidence>
<dbReference type="EMBL" id="LHXM01000038">
    <property type="protein sequence ID" value="KXA91053.1"/>
    <property type="molecule type" value="Genomic_DNA"/>
</dbReference>
<evidence type="ECO:0000256" key="2">
    <source>
        <dbReference type="ARBA" id="ARBA00022679"/>
    </source>
</evidence>
<dbReference type="Gene3D" id="3.40.50.150">
    <property type="entry name" value="Vaccinia Virus protein VP39"/>
    <property type="match status" value="1"/>
</dbReference>
<evidence type="ECO:0000313" key="5">
    <source>
        <dbReference type="Proteomes" id="UP000070195"/>
    </source>
</evidence>
<organism evidence="4 5">
    <name type="scientific">candidate division MSBL1 archaeon SCGC-AAA259D18</name>
    <dbReference type="NCBI Taxonomy" id="1698262"/>
    <lineage>
        <taxon>Archaea</taxon>
        <taxon>Methanobacteriati</taxon>
        <taxon>Methanobacteriota</taxon>
        <taxon>candidate division MSBL1</taxon>
    </lineage>
</organism>
<evidence type="ECO:0000259" key="3">
    <source>
        <dbReference type="Pfam" id="PF13649"/>
    </source>
</evidence>
<reference evidence="4 5" key="1">
    <citation type="journal article" date="2016" name="Sci. Rep.">
        <title>Metabolic traits of an uncultured archaeal lineage -MSBL1- from brine pools of the Red Sea.</title>
        <authorList>
            <person name="Mwirichia R."/>
            <person name="Alam I."/>
            <person name="Rashid M."/>
            <person name="Vinu M."/>
            <person name="Ba-Alawi W."/>
            <person name="Anthony Kamau A."/>
            <person name="Kamanda Ngugi D."/>
            <person name="Goker M."/>
            <person name="Klenk H.P."/>
            <person name="Bajic V."/>
            <person name="Stingl U."/>
        </authorList>
    </citation>
    <scope>NUCLEOTIDE SEQUENCE [LARGE SCALE GENOMIC DNA]</scope>
    <source>
        <strain evidence="4">SCGC-AAA259D18</strain>
    </source>
</reference>